<feature type="domain" description="ABC-2 type transporter transmembrane" evidence="6">
    <location>
        <begin position="10"/>
        <end position="51"/>
    </location>
</feature>
<dbReference type="PANTHER" id="PTHR48040">
    <property type="entry name" value="PLEIOTROPIC DRUG RESISTANCE PROTEIN 1-LIKE ISOFORM X1"/>
    <property type="match status" value="1"/>
</dbReference>
<gene>
    <name evidence="7" type="ORF">GIB67_016424</name>
</gene>
<sequence length="222" mass="25070">MIAANTFDLFAILVVLGGFDLSRDNAKKWWLWGYWTSPMMYAQNALEVNEFLGKSWSRVLPNFTETLEVREFLSLVDYLLKRIGVPEDRLLLLKNVSGAFRLGVLTALMGASGAENWNLWELARLPREFCFEDLKTVTNDFPNKLGSSGSGSVFKVVLEDGTPIAVKRVERLQMIETGRASFIVYDLLPNGLLDTWIFTRMGGSTGQFLSQSWRMKVALEVA</sequence>
<feature type="chain" id="PRO_5029747468" description="ABC-2 type transporter transmembrane domain-containing protein" evidence="5">
    <location>
        <begin position="18"/>
        <end position="222"/>
    </location>
</feature>
<keyword evidence="5" id="KW-0732">Signal</keyword>
<dbReference type="EMBL" id="JACGCM010001511">
    <property type="protein sequence ID" value="KAF6154172.1"/>
    <property type="molecule type" value="Genomic_DNA"/>
</dbReference>
<organism evidence="7 8">
    <name type="scientific">Kingdonia uniflora</name>
    <dbReference type="NCBI Taxonomy" id="39325"/>
    <lineage>
        <taxon>Eukaryota</taxon>
        <taxon>Viridiplantae</taxon>
        <taxon>Streptophyta</taxon>
        <taxon>Embryophyta</taxon>
        <taxon>Tracheophyta</taxon>
        <taxon>Spermatophyta</taxon>
        <taxon>Magnoliopsida</taxon>
        <taxon>Ranunculales</taxon>
        <taxon>Circaeasteraceae</taxon>
        <taxon>Kingdonia</taxon>
    </lineage>
</organism>
<evidence type="ECO:0000259" key="6">
    <source>
        <dbReference type="Pfam" id="PF01061"/>
    </source>
</evidence>
<evidence type="ECO:0000313" key="8">
    <source>
        <dbReference type="Proteomes" id="UP000541444"/>
    </source>
</evidence>
<keyword evidence="4" id="KW-0472">Membrane</keyword>
<protein>
    <recommendedName>
        <fullName evidence="6">ABC-2 type transporter transmembrane domain-containing protein</fullName>
    </recommendedName>
</protein>
<proteinExistence type="predicted"/>
<dbReference type="InterPro" id="IPR011009">
    <property type="entry name" value="Kinase-like_dom_sf"/>
</dbReference>
<dbReference type="GO" id="GO:0016020">
    <property type="term" value="C:membrane"/>
    <property type="evidence" value="ECO:0007669"/>
    <property type="project" value="UniProtKB-SubCell"/>
</dbReference>
<accession>A0A7J7MH82</accession>
<name>A0A7J7MH82_9MAGN</name>
<evidence type="ECO:0000256" key="5">
    <source>
        <dbReference type="SAM" id="SignalP"/>
    </source>
</evidence>
<dbReference type="OrthoDB" id="1436834at2759"/>
<dbReference type="Proteomes" id="UP000541444">
    <property type="component" value="Unassembled WGS sequence"/>
</dbReference>
<dbReference type="InterPro" id="IPR013525">
    <property type="entry name" value="ABC2_TM"/>
</dbReference>
<feature type="signal peptide" evidence="5">
    <location>
        <begin position="1"/>
        <end position="17"/>
    </location>
</feature>
<dbReference type="PANTHER" id="PTHR48040:SF45">
    <property type="entry name" value="PLEIOTROPIC DRUG RESISTANCE PROTEIN 1-LIKE"/>
    <property type="match status" value="1"/>
</dbReference>
<evidence type="ECO:0000256" key="2">
    <source>
        <dbReference type="ARBA" id="ARBA00022692"/>
    </source>
</evidence>
<evidence type="ECO:0000256" key="1">
    <source>
        <dbReference type="ARBA" id="ARBA00004141"/>
    </source>
</evidence>
<keyword evidence="8" id="KW-1185">Reference proteome</keyword>
<dbReference type="Gene3D" id="3.30.200.20">
    <property type="entry name" value="Phosphorylase Kinase, domain 1"/>
    <property type="match status" value="1"/>
</dbReference>
<comment type="caution">
    <text evidence="7">The sequence shown here is derived from an EMBL/GenBank/DDBJ whole genome shotgun (WGS) entry which is preliminary data.</text>
</comment>
<evidence type="ECO:0000256" key="3">
    <source>
        <dbReference type="ARBA" id="ARBA00022989"/>
    </source>
</evidence>
<dbReference type="AlphaFoldDB" id="A0A7J7MH82"/>
<dbReference type="GO" id="GO:0140359">
    <property type="term" value="F:ABC-type transporter activity"/>
    <property type="evidence" value="ECO:0007669"/>
    <property type="project" value="InterPro"/>
</dbReference>
<evidence type="ECO:0000313" key="7">
    <source>
        <dbReference type="EMBL" id="KAF6154172.1"/>
    </source>
</evidence>
<dbReference type="SUPFAM" id="SSF56112">
    <property type="entry name" value="Protein kinase-like (PK-like)"/>
    <property type="match status" value="1"/>
</dbReference>
<dbReference type="Pfam" id="PF01061">
    <property type="entry name" value="ABC2_membrane"/>
    <property type="match status" value="1"/>
</dbReference>
<evidence type="ECO:0000256" key="4">
    <source>
        <dbReference type="ARBA" id="ARBA00023136"/>
    </source>
</evidence>
<keyword evidence="3" id="KW-1133">Transmembrane helix</keyword>
<keyword evidence="2" id="KW-0812">Transmembrane</keyword>
<comment type="subcellular location">
    <subcellularLocation>
        <location evidence="1">Membrane</location>
        <topology evidence="1">Multi-pass membrane protein</topology>
    </subcellularLocation>
</comment>
<reference evidence="7 8" key="1">
    <citation type="journal article" date="2020" name="IScience">
        <title>Genome Sequencing of the Endangered Kingdonia uniflora (Circaeasteraceae, Ranunculales) Reveals Potential Mechanisms of Evolutionary Specialization.</title>
        <authorList>
            <person name="Sun Y."/>
            <person name="Deng T."/>
            <person name="Zhang A."/>
            <person name="Moore M.J."/>
            <person name="Landis J.B."/>
            <person name="Lin N."/>
            <person name="Zhang H."/>
            <person name="Zhang X."/>
            <person name="Huang J."/>
            <person name="Zhang X."/>
            <person name="Sun H."/>
            <person name="Wang H."/>
        </authorList>
    </citation>
    <scope>NUCLEOTIDE SEQUENCE [LARGE SCALE GENOMIC DNA]</scope>
    <source>
        <strain evidence="7">TB1705</strain>
        <tissue evidence="7">Leaf</tissue>
    </source>
</reference>